<gene>
    <name evidence="1" type="ORF">BOA8489_03010</name>
</gene>
<sequence>MAMAPDFPALFSFSGVFSRRRPVAKVETMSDEDRDAVCARRDFLNRMMCENASAVQSEHGMQAMMSMYPREF</sequence>
<dbReference type="Proteomes" id="UP000201838">
    <property type="component" value="Unassembled WGS sequence"/>
</dbReference>
<name>A0A238J2C5_9RHOB</name>
<evidence type="ECO:0000313" key="1">
    <source>
        <dbReference type="EMBL" id="SMX24879.1"/>
    </source>
</evidence>
<proteinExistence type="predicted"/>
<organism evidence="1 2">
    <name type="scientific">Boseongicola aestuarii</name>
    <dbReference type="NCBI Taxonomy" id="1470561"/>
    <lineage>
        <taxon>Bacteria</taxon>
        <taxon>Pseudomonadati</taxon>
        <taxon>Pseudomonadota</taxon>
        <taxon>Alphaproteobacteria</taxon>
        <taxon>Rhodobacterales</taxon>
        <taxon>Paracoccaceae</taxon>
        <taxon>Boseongicola</taxon>
    </lineage>
</organism>
<protein>
    <submittedName>
        <fullName evidence="1">Uncharacterized protein</fullName>
    </submittedName>
</protein>
<evidence type="ECO:0000313" key="2">
    <source>
        <dbReference type="Proteomes" id="UP000201838"/>
    </source>
</evidence>
<dbReference type="OrthoDB" id="7869475at2"/>
<accession>A0A238J2C5</accession>
<dbReference type="EMBL" id="FXXQ01000010">
    <property type="protein sequence ID" value="SMX24879.1"/>
    <property type="molecule type" value="Genomic_DNA"/>
</dbReference>
<dbReference type="AlphaFoldDB" id="A0A238J2C5"/>
<reference evidence="1 2" key="1">
    <citation type="submission" date="2017-05" db="EMBL/GenBank/DDBJ databases">
        <authorList>
            <person name="Song R."/>
            <person name="Chenine A.L."/>
            <person name="Ruprecht R.M."/>
        </authorList>
    </citation>
    <scope>NUCLEOTIDE SEQUENCE [LARGE SCALE GENOMIC DNA]</scope>
    <source>
        <strain evidence="1 2">CECT 8489</strain>
    </source>
</reference>
<keyword evidence="2" id="KW-1185">Reference proteome</keyword>
<dbReference type="RefSeq" id="WP_093975074.1">
    <property type="nucleotide sequence ID" value="NZ_FXXQ01000010.1"/>
</dbReference>